<keyword evidence="17" id="KW-1185">Reference proteome</keyword>
<dbReference type="InterPro" id="IPR016174">
    <property type="entry name" value="Di-haem_cyt_TM"/>
</dbReference>
<dbReference type="SUPFAM" id="SSF81342">
    <property type="entry name" value="Transmembrane di-heme cytochromes"/>
    <property type="match status" value="1"/>
</dbReference>
<comment type="cofactor">
    <cofactor evidence="1">
        <name>heme</name>
        <dbReference type="ChEBI" id="CHEBI:30413"/>
    </cofactor>
</comment>
<feature type="transmembrane region" description="Helical" evidence="13">
    <location>
        <begin position="284"/>
        <end position="307"/>
    </location>
</feature>
<keyword evidence="9" id="KW-0249">Electron transport</keyword>
<evidence type="ECO:0000313" key="16">
    <source>
        <dbReference type="EMBL" id="TCS35976.1"/>
    </source>
</evidence>
<reference evidence="16 17" key="1">
    <citation type="submission" date="2019-03" db="EMBL/GenBank/DDBJ databases">
        <title>Genomic Encyclopedia of Type Strains, Phase IV (KMG-IV): sequencing the most valuable type-strain genomes for metagenomic binning, comparative biology and taxonomic classification.</title>
        <authorList>
            <person name="Goeker M."/>
        </authorList>
    </citation>
    <scope>NUCLEOTIDE SEQUENCE [LARGE SCALE GENOMIC DNA]</scope>
    <source>
        <strain evidence="16 17">DSM 7445</strain>
    </source>
</reference>
<protein>
    <submittedName>
        <fullName evidence="16">Formate dehydrogenase gamma subunit</fullName>
    </submittedName>
</protein>
<accession>A0A4R3HS57</accession>
<dbReference type="GO" id="GO:0046872">
    <property type="term" value="F:metal ion binding"/>
    <property type="evidence" value="ECO:0007669"/>
    <property type="project" value="UniProtKB-KW"/>
</dbReference>
<evidence type="ECO:0000256" key="14">
    <source>
        <dbReference type="SAM" id="SignalP"/>
    </source>
</evidence>
<comment type="caution">
    <text evidence="16">The sequence shown here is derived from an EMBL/GenBank/DDBJ whole genome shotgun (WGS) entry which is preliminary data.</text>
</comment>
<evidence type="ECO:0000256" key="9">
    <source>
        <dbReference type="ARBA" id="ARBA00022982"/>
    </source>
</evidence>
<keyword evidence="10 13" id="KW-1133">Transmembrane helix</keyword>
<feature type="transmembrane region" description="Helical" evidence="13">
    <location>
        <begin position="190"/>
        <end position="211"/>
    </location>
</feature>
<evidence type="ECO:0000256" key="5">
    <source>
        <dbReference type="ARBA" id="ARBA00022475"/>
    </source>
</evidence>
<keyword evidence="5" id="KW-1003">Cell membrane</keyword>
<sequence length="357" mass="39885">MGSMTICRQWISGVLLFLVLAFLSASMAFAAVPHKDAVPAYAEEQTILQAEKDVPEAGWSSASSGKVHVDRHYLGQYGASEGTVILQRGGNTWRTLRDGPIAMVAGTALLVVPLLILGFYLLTGPARLEHPETGQRITRFPAWDRIVHWATAISFLVLAFTGLIIMFGKKLLLPWMGHEVFSWVAVISKYLHNFVGPLFIVCSLFMFFTFLSRNFFERHDWQWIKSGGGLISHRHVPAGFFNAGEKLWFWGGVVLLGLVMSITGLILDFVTFGQTRYVLQWANYLHIGGATLYIIGALGHIYMGTLADPLAYKAMRHGTVDAEWAREHHEYWYDELRGGVPPHAPPPADVPPHPRHH</sequence>
<keyword evidence="4" id="KW-0813">Transport</keyword>
<keyword evidence="11" id="KW-0408">Iron</keyword>
<proteinExistence type="inferred from homology"/>
<dbReference type="Pfam" id="PF01292">
    <property type="entry name" value="Ni_hydr_CYTB"/>
    <property type="match status" value="1"/>
</dbReference>
<evidence type="ECO:0000256" key="1">
    <source>
        <dbReference type="ARBA" id="ARBA00001971"/>
    </source>
</evidence>
<comment type="subcellular location">
    <subcellularLocation>
        <location evidence="2">Cell membrane</location>
        <topology evidence="2">Multi-pass membrane protein</topology>
    </subcellularLocation>
</comment>
<dbReference type="OrthoDB" id="9790598at2"/>
<evidence type="ECO:0000256" key="8">
    <source>
        <dbReference type="ARBA" id="ARBA00022723"/>
    </source>
</evidence>
<dbReference type="Gene3D" id="1.20.950.20">
    <property type="entry name" value="Transmembrane di-heme cytochromes, Chain C"/>
    <property type="match status" value="1"/>
</dbReference>
<evidence type="ECO:0000256" key="3">
    <source>
        <dbReference type="ARBA" id="ARBA00010747"/>
    </source>
</evidence>
<dbReference type="PANTHER" id="PTHR30074">
    <property type="entry name" value="FORMATE DEHYDROGENASE, NITRATE-INDUCIBLE, CYTOCHROME B556 FDN SUBUNIT"/>
    <property type="match status" value="1"/>
</dbReference>
<dbReference type="PANTHER" id="PTHR30074:SF6">
    <property type="entry name" value="FORMATE DEHYDROGENASE GAMMA SUBUNIT"/>
    <property type="match status" value="1"/>
</dbReference>
<name>A0A4R3HS57_PAULE</name>
<keyword evidence="8" id="KW-0479">Metal-binding</keyword>
<dbReference type="InterPro" id="IPR051817">
    <property type="entry name" value="FDH_cytochrome_b556_subunit"/>
</dbReference>
<evidence type="ECO:0000256" key="4">
    <source>
        <dbReference type="ARBA" id="ARBA00022448"/>
    </source>
</evidence>
<evidence type="ECO:0000256" key="7">
    <source>
        <dbReference type="ARBA" id="ARBA00022692"/>
    </source>
</evidence>
<dbReference type="GO" id="GO:0009055">
    <property type="term" value="F:electron transfer activity"/>
    <property type="evidence" value="ECO:0007669"/>
    <property type="project" value="InterPro"/>
</dbReference>
<keyword evidence="7 13" id="KW-0812">Transmembrane</keyword>
<keyword evidence="12 13" id="KW-0472">Membrane</keyword>
<dbReference type="InterPro" id="IPR011577">
    <property type="entry name" value="Cyt_b561_bac/Ni-Hgenase"/>
</dbReference>
<dbReference type="GO" id="GO:0009061">
    <property type="term" value="P:anaerobic respiration"/>
    <property type="evidence" value="ECO:0007669"/>
    <property type="project" value="TreeGrafter"/>
</dbReference>
<dbReference type="Proteomes" id="UP000295382">
    <property type="component" value="Unassembled WGS sequence"/>
</dbReference>
<gene>
    <name evidence="16" type="ORF">EDC30_10839</name>
</gene>
<feature type="chain" id="PRO_5020634534" evidence="14">
    <location>
        <begin position="31"/>
        <end position="357"/>
    </location>
</feature>
<evidence type="ECO:0000256" key="13">
    <source>
        <dbReference type="SAM" id="Phobius"/>
    </source>
</evidence>
<feature type="transmembrane region" description="Helical" evidence="13">
    <location>
        <begin position="247"/>
        <end position="272"/>
    </location>
</feature>
<evidence type="ECO:0000259" key="15">
    <source>
        <dbReference type="Pfam" id="PF01292"/>
    </source>
</evidence>
<comment type="similarity">
    <text evidence="3">Belongs to the formate dehydrogenase gamma subunit family.</text>
</comment>
<keyword evidence="6" id="KW-0349">Heme</keyword>
<feature type="transmembrane region" description="Helical" evidence="13">
    <location>
        <begin position="146"/>
        <end position="167"/>
    </location>
</feature>
<dbReference type="InterPro" id="IPR006471">
    <property type="entry name" value="Formate_DH_gsu"/>
</dbReference>
<evidence type="ECO:0000256" key="10">
    <source>
        <dbReference type="ARBA" id="ARBA00022989"/>
    </source>
</evidence>
<feature type="signal peptide" evidence="14">
    <location>
        <begin position="1"/>
        <end position="30"/>
    </location>
</feature>
<dbReference type="GO" id="GO:0005886">
    <property type="term" value="C:plasma membrane"/>
    <property type="evidence" value="ECO:0007669"/>
    <property type="project" value="UniProtKB-SubCell"/>
</dbReference>
<evidence type="ECO:0000256" key="2">
    <source>
        <dbReference type="ARBA" id="ARBA00004651"/>
    </source>
</evidence>
<dbReference type="NCBIfam" id="TIGR01583">
    <property type="entry name" value="formate-DH-gamm"/>
    <property type="match status" value="1"/>
</dbReference>
<dbReference type="EMBL" id="SLZQ01000008">
    <property type="protein sequence ID" value="TCS35976.1"/>
    <property type="molecule type" value="Genomic_DNA"/>
</dbReference>
<dbReference type="GO" id="GO:0009326">
    <property type="term" value="C:formate dehydrogenase complex"/>
    <property type="evidence" value="ECO:0007669"/>
    <property type="project" value="InterPro"/>
</dbReference>
<evidence type="ECO:0000313" key="17">
    <source>
        <dbReference type="Proteomes" id="UP000295382"/>
    </source>
</evidence>
<evidence type="ECO:0000256" key="12">
    <source>
        <dbReference type="ARBA" id="ARBA00023136"/>
    </source>
</evidence>
<dbReference type="GO" id="GO:0015944">
    <property type="term" value="P:formate oxidation"/>
    <property type="evidence" value="ECO:0007669"/>
    <property type="project" value="TreeGrafter"/>
</dbReference>
<dbReference type="GO" id="GO:0036397">
    <property type="term" value="F:formate dehydrogenase (quinone) activity"/>
    <property type="evidence" value="ECO:0007669"/>
    <property type="project" value="TreeGrafter"/>
</dbReference>
<keyword evidence="14" id="KW-0732">Signal</keyword>
<feature type="domain" description="Cytochrome b561 bacterial/Ni-hydrogenase" evidence="15">
    <location>
        <begin position="139"/>
        <end position="317"/>
    </location>
</feature>
<dbReference type="GO" id="GO:0022904">
    <property type="term" value="P:respiratory electron transport chain"/>
    <property type="evidence" value="ECO:0007669"/>
    <property type="project" value="InterPro"/>
</dbReference>
<feature type="transmembrane region" description="Helical" evidence="13">
    <location>
        <begin position="101"/>
        <end position="122"/>
    </location>
</feature>
<dbReference type="AlphaFoldDB" id="A0A4R3HS57"/>
<evidence type="ECO:0000256" key="6">
    <source>
        <dbReference type="ARBA" id="ARBA00022617"/>
    </source>
</evidence>
<organism evidence="16 17">
    <name type="scientific">Paucimonas lemoignei</name>
    <name type="common">Pseudomonas lemoignei</name>
    <dbReference type="NCBI Taxonomy" id="29443"/>
    <lineage>
        <taxon>Bacteria</taxon>
        <taxon>Pseudomonadati</taxon>
        <taxon>Pseudomonadota</taxon>
        <taxon>Betaproteobacteria</taxon>
        <taxon>Burkholderiales</taxon>
        <taxon>Burkholderiaceae</taxon>
        <taxon>Paucimonas</taxon>
    </lineage>
</organism>
<dbReference type="GO" id="GO:0008863">
    <property type="term" value="F:formate dehydrogenase (NAD+) activity"/>
    <property type="evidence" value="ECO:0007669"/>
    <property type="project" value="InterPro"/>
</dbReference>
<dbReference type="RefSeq" id="WP_132259245.1">
    <property type="nucleotide sequence ID" value="NZ_SLZQ01000008.1"/>
</dbReference>
<evidence type="ECO:0000256" key="11">
    <source>
        <dbReference type="ARBA" id="ARBA00023004"/>
    </source>
</evidence>